<dbReference type="EMBL" id="CAJOBJ010381892">
    <property type="protein sequence ID" value="CAF5227722.1"/>
    <property type="molecule type" value="Genomic_DNA"/>
</dbReference>
<comment type="caution">
    <text evidence="1">The sequence shown here is derived from an EMBL/GenBank/DDBJ whole genome shotgun (WGS) entry which is preliminary data.</text>
</comment>
<dbReference type="AlphaFoldDB" id="A0A8S3GLG2"/>
<evidence type="ECO:0000313" key="3">
    <source>
        <dbReference type="Proteomes" id="UP000681967"/>
    </source>
</evidence>
<name>A0A8S3GLG2_9BILA</name>
<sequence>MNNLDLAFYYFNQQFQIEENYLSFNPPDLIKAFDRSLDIKKKQNQSEKAIKLCQEQLLALENILGMEYENNPRVARILV</sequence>
<reference evidence="1" key="1">
    <citation type="submission" date="2021-02" db="EMBL/GenBank/DDBJ databases">
        <authorList>
            <person name="Nowell W R."/>
        </authorList>
    </citation>
    <scope>NUCLEOTIDE SEQUENCE</scope>
</reference>
<proteinExistence type="predicted"/>
<organism evidence="1 3">
    <name type="scientific">Rotaria magnacalcarata</name>
    <dbReference type="NCBI Taxonomy" id="392030"/>
    <lineage>
        <taxon>Eukaryota</taxon>
        <taxon>Metazoa</taxon>
        <taxon>Spiralia</taxon>
        <taxon>Gnathifera</taxon>
        <taxon>Rotifera</taxon>
        <taxon>Eurotatoria</taxon>
        <taxon>Bdelloidea</taxon>
        <taxon>Philodinida</taxon>
        <taxon>Philodinidae</taxon>
        <taxon>Rotaria</taxon>
    </lineage>
</organism>
<dbReference type="Proteomes" id="UP000681967">
    <property type="component" value="Unassembled WGS sequence"/>
</dbReference>
<dbReference type="EMBL" id="CAJOBH010273670">
    <property type="protein sequence ID" value="CAF5166533.1"/>
    <property type="molecule type" value="Genomic_DNA"/>
</dbReference>
<evidence type="ECO:0000313" key="1">
    <source>
        <dbReference type="EMBL" id="CAF5166533.1"/>
    </source>
</evidence>
<accession>A0A8S3GLG2</accession>
<dbReference type="Proteomes" id="UP000681720">
    <property type="component" value="Unassembled WGS sequence"/>
</dbReference>
<protein>
    <submittedName>
        <fullName evidence="1">Uncharacterized protein</fullName>
    </submittedName>
</protein>
<evidence type="ECO:0000313" key="2">
    <source>
        <dbReference type="EMBL" id="CAF5227722.1"/>
    </source>
</evidence>
<gene>
    <name evidence="1" type="ORF">BYL167_LOCUS76085</name>
    <name evidence="2" type="ORF">GIL414_LOCUS87782</name>
</gene>
<feature type="non-terminal residue" evidence="1">
    <location>
        <position position="79"/>
    </location>
</feature>